<evidence type="ECO:0000256" key="1">
    <source>
        <dbReference type="SAM" id="MobiDB-lite"/>
    </source>
</evidence>
<feature type="region of interest" description="Disordered" evidence="1">
    <location>
        <begin position="127"/>
        <end position="153"/>
    </location>
</feature>
<gene>
    <name evidence="2" type="ORF">UFOPK3010_01449</name>
</gene>
<dbReference type="AntiFam" id="ANF00158">
    <property type="entry name" value="Shadow ORF (opposite ftsK2)"/>
</dbReference>
<proteinExistence type="predicted"/>
<dbReference type="EMBL" id="CAFAAM010000239">
    <property type="protein sequence ID" value="CAB4815906.1"/>
    <property type="molecule type" value="Genomic_DNA"/>
</dbReference>
<dbReference type="AlphaFoldDB" id="A0A6J6Z8M3"/>
<accession>A0A6J6Z8M3</accession>
<protein>
    <submittedName>
        <fullName evidence="2">Unannotated protein</fullName>
    </submittedName>
</protein>
<organism evidence="2">
    <name type="scientific">freshwater metagenome</name>
    <dbReference type="NCBI Taxonomy" id="449393"/>
    <lineage>
        <taxon>unclassified sequences</taxon>
        <taxon>metagenomes</taxon>
        <taxon>ecological metagenomes</taxon>
    </lineage>
</organism>
<reference evidence="2" key="1">
    <citation type="submission" date="2020-05" db="EMBL/GenBank/DDBJ databases">
        <authorList>
            <person name="Chiriac C."/>
            <person name="Salcher M."/>
            <person name="Ghai R."/>
            <person name="Kavagutti S V."/>
        </authorList>
    </citation>
    <scope>NUCLEOTIDE SEQUENCE</scope>
</reference>
<name>A0A6J6Z8M3_9ZZZZ</name>
<evidence type="ECO:0000313" key="2">
    <source>
        <dbReference type="EMBL" id="CAB4815906.1"/>
    </source>
</evidence>
<sequence>MDADRTRHLRNSTDGVFDVARRDHHEVVELVDHNKDVRKPVEFESHVGIIDHFATVECGVVTVDIAESTIGEKVIATLHLFDRPRQRVRGLLRVGDDLRQQMRKTVVLTEFHALWVDEDESNLIGRRSHQDRRKQRVDARGLTGTGSASNQDMGHLRKIGQHRTPVDVTANRDFECIFRGFSFWRSENVADRNQLAIVVRHFNTNGLFAGNRGENSNIGRGHRVRDVLMQTRDL</sequence>